<proteinExistence type="predicted"/>
<keyword evidence="1" id="KW-1133">Transmembrane helix</keyword>
<accession>A0A7X9X038</accession>
<keyword evidence="1" id="KW-0472">Membrane</keyword>
<dbReference type="Pfam" id="PF19613">
    <property type="entry name" value="DUF6118"/>
    <property type="match status" value="1"/>
</dbReference>
<evidence type="ECO:0000256" key="1">
    <source>
        <dbReference type="SAM" id="Phobius"/>
    </source>
</evidence>
<organism evidence="2 3">
    <name type="scientific">Sphingobium psychrophilum</name>
    <dbReference type="NCBI Taxonomy" id="2728834"/>
    <lineage>
        <taxon>Bacteria</taxon>
        <taxon>Pseudomonadati</taxon>
        <taxon>Pseudomonadota</taxon>
        <taxon>Alphaproteobacteria</taxon>
        <taxon>Sphingomonadales</taxon>
        <taxon>Sphingomonadaceae</taxon>
        <taxon>Sphingobium</taxon>
    </lineage>
</organism>
<sequence length="236" mass="26055">MTNDGYRETSGPGDDPAEAFERLRGEVSLLRHAIGALTTARENVEIPDYEPTLARTEKVMATLVQQVEGMRKSPAFTLTPEQMSREIVSSALHARREDQRLITEARAGLDQALRDIGNRVASARRGDEQNRWLLWAGLGGLVLGLLLYALMAGPIARLAPASWLWPERMAARIVAEPTPWDAGTYLMQRASQPSWEAIVAAANLAKDNREAIERCREQAAKGKKAVRCTIEVKPGE</sequence>
<name>A0A7X9X038_9SPHN</name>
<protein>
    <submittedName>
        <fullName evidence="2">Uncharacterized protein</fullName>
    </submittedName>
</protein>
<dbReference type="RefSeq" id="WP_169575394.1">
    <property type="nucleotide sequence ID" value="NZ_JABBFV010000035.1"/>
</dbReference>
<evidence type="ECO:0000313" key="3">
    <source>
        <dbReference type="Proteomes" id="UP000519023"/>
    </source>
</evidence>
<comment type="caution">
    <text evidence="2">The sequence shown here is derived from an EMBL/GenBank/DDBJ whole genome shotgun (WGS) entry which is preliminary data.</text>
</comment>
<feature type="transmembrane region" description="Helical" evidence="1">
    <location>
        <begin position="132"/>
        <end position="151"/>
    </location>
</feature>
<gene>
    <name evidence="2" type="ORF">HHL08_23690</name>
</gene>
<dbReference type="EMBL" id="JABBFV010000035">
    <property type="protein sequence ID" value="NML13094.1"/>
    <property type="molecule type" value="Genomic_DNA"/>
</dbReference>
<keyword evidence="1" id="KW-0812">Transmembrane</keyword>
<evidence type="ECO:0000313" key="2">
    <source>
        <dbReference type="EMBL" id="NML13094.1"/>
    </source>
</evidence>
<dbReference type="AlphaFoldDB" id="A0A7X9X038"/>
<reference evidence="2 3" key="1">
    <citation type="submission" date="2020-04" db="EMBL/GenBank/DDBJ databases">
        <title>Sphingobium sp. AR-3-1 isolated from Arctic soil.</title>
        <authorList>
            <person name="Dahal R.H."/>
            <person name="Chaudhary D.K."/>
        </authorList>
    </citation>
    <scope>NUCLEOTIDE SEQUENCE [LARGE SCALE GENOMIC DNA]</scope>
    <source>
        <strain evidence="2 3">AR-3-1</strain>
    </source>
</reference>
<keyword evidence="3" id="KW-1185">Reference proteome</keyword>
<dbReference type="InterPro" id="IPR046121">
    <property type="entry name" value="DUF6118"/>
</dbReference>
<dbReference type="Proteomes" id="UP000519023">
    <property type="component" value="Unassembled WGS sequence"/>
</dbReference>